<feature type="domain" description="Gamma tubulin complex component C-terminal" evidence="7">
    <location>
        <begin position="685"/>
        <end position="1066"/>
    </location>
</feature>
<dbReference type="GO" id="GO:0005874">
    <property type="term" value="C:microtubule"/>
    <property type="evidence" value="ECO:0007669"/>
    <property type="project" value="UniProtKB-KW"/>
</dbReference>
<dbReference type="PANTHER" id="PTHR19302:SF33">
    <property type="entry name" value="GAMMA-TUBULIN COMPLEX COMPONENT 5"/>
    <property type="match status" value="1"/>
</dbReference>
<organism evidence="8 9">
    <name type="scientific">Hondaea fermentalgiana</name>
    <dbReference type="NCBI Taxonomy" id="2315210"/>
    <lineage>
        <taxon>Eukaryota</taxon>
        <taxon>Sar</taxon>
        <taxon>Stramenopiles</taxon>
        <taxon>Bigyra</taxon>
        <taxon>Labyrinthulomycetes</taxon>
        <taxon>Thraustochytrida</taxon>
        <taxon>Thraustochytriidae</taxon>
        <taxon>Hondaea</taxon>
    </lineage>
</organism>
<evidence type="ECO:0000256" key="5">
    <source>
        <dbReference type="RuleBase" id="RU363050"/>
    </source>
</evidence>
<dbReference type="GO" id="GO:0051321">
    <property type="term" value="P:meiotic cell cycle"/>
    <property type="evidence" value="ECO:0007669"/>
    <property type="project" value="TreeGrafter"/>
</dbReference>
<proteinExistence type="inferred from homology"/>
<dbReference type="GO" id="GO:0043015">
    <property type="term" value="F:gamma-tubulin binding"/>
    <property type="evidence" value="ECO:0007669"/>
    <property type="project" value="InterPro"/>
</dbReference>
<dbReference type="OrthoDB" id="66546at2759"/>
<keyword evidence="3 5" id="KW-0493">Microtubule</keyword>
<keyword evidence="9" id="KW-1185">Reference proteome</keyword>
<dbReference type="InParanoid" id="A0A2R5GPF7"/>
<dbReference type="Gene3D" id="1.20.120.1900">
    <property type="entry name" value="Gamma-tubulin complex, C-terminal domain"/>
    <property type="match status" value="1"/>
</dbReference>
<reference evidence="8 9" key="1">
    <citation type="submission" date="2017-12" db="EMBL/GenBank/DDBJ databases">
        <title>Sequencing, de novo assembly and annotation of complete genome of a new Thraustochytrid species, strain FCC1311.</title>
        <authorList>
            <person name="Sedici K."/>
            <person name="Godart F."/>
            <person name="Aiese Cigliano R."/>
            <person name="Sanseverino W."/>
            <person name="Barakat M."/>
            <person name="Ortet P."/>
            <person name="Marechal E."/>
            <person name="Cagnac O."/>
            <person name="Amato A."/>
        </authorList>
    </citation>
    <scope>NUCLEOTIDE SEQUENCE [LARGE SCALE GENOMIC DNA]</scope>
</reference>
<evidence type="ECO:0000256" key="6">
    <source>
        <dbReference type="SAM" id="MobiDB-lite"/>
    </source>
</evidence>
<dbReference type="Pfam" id="PF04130">
    <property type="entry name" value="GCP_C_terminal"/>
    <property type="match status" value="1"/>
</dbReference>
<evidence type="ECO:0000256" key="4">
    <source>
        <dbReference type="ARBA" id="ARBA00023212"/>
    </source>
</evidence>
<keyword evidence="2 5" id="KW-0963">Cytoplasm</keyword>
<dbReference type="InterPro" id="IPR042241">
    <property type="entry name" value="GCP_C_sf"/>
</dbReference>
<evidence type="ECO:0000313" key="8">
    <source>
        <dbReference type="EMBL" id="GBG32189.1"/>
    </source>
</evidence>
<evidence type="ECO:0000259" key="7">
    <source>
        <dbReference type="Pfam" id="PF04130"/>
    </source>
</evidence>
<dbReference type="Proteomes" id="UP000241890">
    <property type="component" value="Unassembled WGS sequence"/>
</dbReference>
<accession>A0A2R5GPF7</accession>
<dbReference type="InterPro" id="IPR040457">
    <property type="entry name" value="GCP_C"/>
</dbReference>
<feature type="compositionally biased region" description="Acidic residues" evidence="6">
    <location>
        <begin position="277"/>
        <end position="287"/>
    </location>
</feature>
<dbReference type="GO" id="GO:0000278">
    <property type="term" value="P:mitotic cell cycle"/>
    <property type="evidence" value="ECO:0007669"/>
    <property type="project" value="TreeGrafter"/>
</dbReference>
<dbReference type="InterPro" id="IPR007259">
    <property type="entry name" value="GCP"/>
</dbReference>
<evidence type="ECO:0000313" key="9">
    <source>
        <dbReference type="Proteomes" id="UP000241890"/>
    </source>
</evidence>
<dbReference type="GO" id="GO:0000930">
    <property type="term" value="C:gamma-tubulin complex"/>
    <property type="evidence" value="ECO:0007669"/>
    <property type="project" value="TreeGrafter"/>
</dbReference>
<dbReference type="GO" id="GO:0051011">
    <property type="term" value="F:microtubule minus-end binding"/>
    <property type="evidence" value="ECO:0007669"/>
    <property type="project" value="TreeGrafter"/>
</dbReference>
<feature type="region of interest" description="Disordered" evidence="6">
    <location>
        <begin position="273"/>
        <end position="323"/>
    </location>
</feature>
<dbReference type="PANTHER" id="PTHR19302">
    <property type="entry name" value="GAMMA TUBULIN COMPLEX PROTEIN"/>
    <property type="match status" value="1"/>
</dbReference>
<comment type="subcellular location">
    <subcellularLocation>
        <location evidence="5">Cytoplasm</location>
        <location evidence="5">Cytoskeleton</location>
        <location evidence="5">Microtubule organizing center</location>
    </subcellularLocation>
</comment>
<feature type="region of interest" description="Disordered" evidence="6">
    <location>
        <begin position="346"/>
        <end position="368"/>
    </location>
</feature>
<gene>
    <name evidence="8" type="ORF">FCC1311_084142</name>
</gene>
<keyword evidence="4 5" id="KW-0206">Cytoskeleton</keyword>
<dbReference type="GO" id="GO:0051225">
    <property type="term" value="P:spindle assembly"/>
    <property type="evidence" value="ECO:0007669"/>
    <property type="project" value="TreeGrafter"/>
</dbReference>
<comment type="caution">
    <text evidence="8">The sequence shown here is derived from an EMBL/GenBank/DDBJ whole genome shotgun (WGS) entry which is preliminary data.</text>
</comment>
<dbReference type="GO" id="GO:0000922">
    <property type="term" value="C:spindle pole"/>
    <property type="evidence" value="ECO:0007669"/>
    <property type="project" value="InterPro"/>
</dbReference>
<evidence type="ECO:0000256" key="3">
    <source>
        <dbReference type="ARBA" id="ARBA00022701"/>
    </source>
</evidence>
<dbReference type="AlphaFoldDB" id="A0A2R5GPF7"/>
<dbReference type="GO" id="GO:0031122">
    <property type="term" value="P:cytoplasmic microtubule organization"/>
    <property type="evidence" value="ECO:0007669"/>
    <property type="project" value="TreeGrafter"/>
</dbReference>
<dbReference type="GO" id="GO:0007020">
    <property type="term" value="P:microtubule nucleation"/>
    <property type="evidence" value="ECO:0007669"/>
    <property type="project" value="InterPro"/>
</dbReference>
<evidence type="ECO:0000256" key="1">
    <source>
        <dbReference type="ARBA" id="ARBA00010337"/>
    </source>
</evidence>
<sequence>MKSSETLVIETGGKNIIVDRLKFKFKIRFASTWHAWPGKWNGNGQGSGIDRDRDRDCNRDRFDSSSSVASTIPRCLATNGDGSVAAAAMSRFLAEQEARRKELGKQLVASVAGIEEDNDPENARLALDFCLDHFARPQTSQLLLRSKDVHALYARVTDKMRAFSEHARADKVLRCLKDAEASMQDETVFAAITNTLHLLSHAPTRQELDDDARLLRQVRDPDGTLANQPTAEQLLLEVRDRLNLRKITVLKELKALPDNLVDQDWLDETFSSSSELSDLDSESDSEEVSPSPSSSRKDASDVESEVTAEPTQALSAGEDPSLEDLDEIEDQDIWLQAIKREDNVQAQQRKALSSDDEQGGGGGGGREEENVLHFNARCYDAYVRAFKRRENIVSDGANAFVPGCRDRIVHEAEVCRASLLALHGSPSQGLIHLNAVNGDPENQEFKLCANISLAHTSHGALEELMTPILHGLDMNPCDKEHDARKAAKDLLDALFVGALDEFVMSRGNLDAAQGLRVRVFRAAMAAQVEILGRFLYEGRLEDHFGEFFVSVKSPEETLDESGSVIVHPAPRAWQPMCERVYVLCSAVEVLRRLAERDGARHVGWPPWPADVGLRARSLHEKLLSTPEADSSGTSAPWRPGITDDETHPAVALLSQSLFAPLNELGSIVGKTVMNEVMIENKALDRLSEIRGVFFMQNELSLQVFLRDLFGAVDRDLLPKDEKLAEAMEAHLREFASESRVPQGCLAQSATSDSAQAAALSARLPGHKREMDDEQRSALLTNLLHADLEDYLAQSSLDRVHVDYQQVPHSDRFKTYGVRALSSTKLIFDVQPPLDAIVDAEALEQYSAIFSFLLVIKRTSLVLCRLQHNLRRDTLERRKRATAPRTGPVAVVPEGRRIRAASDAAMMHRIDLMLVEHLHFVSNLHAFIVNRLADVSWARFVADAKEATRIDHVYELHRAYLRRVCIQCMLAPDTPRAPTRVREAVDEMLECSLRFRVLVIALWRCVASEARTDVDDAHTRSLWKSIKGIHAKFSRASRFLLIMLSQRASLGGAKHLEDVLTRLDFNQACRRKPLPAQSFPIASDRAVP</sequence>
<dbReference type="EMBL" id="BEYU01000116">
    <property type="protein sequence ID" value="GBG32189.1"/>
    <property type="molecule type" value="Genomic_DNA"/>
</dbReference>
<comment type="similarity">
    <text evidence="1 5">Belongs to the TUBGCP family.</text>
</comment>
<protein>
    <recommendedName>
        <fullName evidence="5">Spindle pole body component</fullName>
    </recommendedName>
</protein>
<evidence type="ECO:0000256" key="2">
    <source>
        <dbReference type="ARBA" id="ARBA00022490"/>
    </source>
</evidence>
<name>A0A2R5GPF7_9STRA</name>